<evidence type="ECO:0000313" key="2">
    <source>
        <dbReference type="EMBL" id="CAA9354133.1"/>
    </source>
</evidence>
<feature type="region of interest" description="Disordered" evidence="1">
    <location>
        <begin position="18"/>
        <end position="38"/>
    </location>
</feature>
<sequence>MNGMFFARGSTYVCRKARRHAGFSGPGGTYPNPRPTRD</sequence>
<dbReference type="AlphaFoldDB" id="A0A6J4MA38"/>
<name>A0A6J4MA38_9BACT</name>
<organism evidence="2">
    <name type="scientific">uncultured Gemmatimonadota bacterium</name>
    <dbReference type="NCBI Taxonomy" id="203437"/>
    <lineage>
        <taxon>Bacteria</taxon>
        <taxon>Pseudomonadati</taxon>
        <taxon>Gemmatimonadota</taxon>
        <taxon>environmental samples</taxon>
    </lineage>
</organism>
<reference evidence="2" key="1">
    <citation type="submission" date="2020-02" db="EMBL/GenBank/DDBJ databases">
        <authorList>
            <person name="Meier V. D."/>
        </authorList>
    </citation>
    <scope>NUCLEOTIDE SEQUENCE</scope>
    <source>
        <strain evidence="2">AVDCRST_MAG89</strain>
    </source>
</reference>
<gene>
    <name evidence="2" type="ORF">AVDCRST_MAG89-3309</name>
</gene>
<accession>A0A6J4MA38</accession>
<protein>
    <submittedName>
        <fullName evidence="2">Uncharacterized protein</fullName>
    </submittedName>
</protein>
<proteinExistence type="predicted"/>
<dbReference type="EMBL" id="CADCTV010000693">
    <property type="protein sequence ID" value="CAA9354133.1"/>
    <property type="molecule type" value="Genomic_DNA"/>
</dbReference>
<evidence type="ECO:0000256" key="1">
    <source>
        <dbReference type="SAM" id="MobiDB-lite"/>
    </source>
</evidence>